<organism evidence="2 3">
    <name type="scientific">Halorubrum trapanicum</name>
    <dbReference type="NCBI Taxonomy" id="29284"/>
    <lineage>
        <taxon>Archaea</taxon>
        <taxon>Methanobacteriati</taxon>
        <taxon>Methanobacteriota</taxon>
        <taxon>Stenosarchaea group</taxon>
        <taxon>Halobacteria</taxon>
        <taxon>Halobacteriales</taxon>
        <taxon>Haloferacaceae</taxon>
        <taxon>Halorubrum</taxon>
    </lineage>
</organism>
<protein>
    <submittedName>
        <fullName evidence="2">Uncharacterized protein</fullName>
    </submittedName>
</protein>
<accession>A0A8J7RT74</accession>
<dbReference type="OrthoDB" id="326607at2157"/>
<evidence type="ECO:0000313" key="3">
    <source>
        <dbReference type="Proteomes" id="UP000770586"/>
    </source>
</evidence>
<keyword evidence="3" id="KW-1185">Reference proteome</keyword>
<keyword evidence="1" id="KW-0812">Transmembrane</keyword>
<evidence type="ECO:0000313" key="2">
    <source>
        <dbReference type="EMBL" id="MBP1900460.1"/>
    </source>
</evidence>
<dbReference type="Proteomes" id="UP000770586">
    <property type="component" value="Unassembled WGS sequence"/>
</dbReference>
<gene>
    <name evidence="2" type="ORF">J2744_000112</name>
</gene>
<proteinExistence type="predicted"/>
<dbReference type="AlphaFoldDB" id="A0A8J7RT74"/>
<feature type="transmembrane region" description="Helical" evidence="1">
    <location>
        <begin position="62"/>
        <end position="82"/>
    </location>
</feature>
<dbReference type="EMBL" id="JAGGKE010000001">
    <property type="protein sequence ID" value="MBP1900460.1"/>
    <property type="molecule type" value="Genomic_DNA"/>
</dbReference>
<keyword evidence="1" id="KW-1133">Transmembrane helix</keyword>
<reference evidence="2 3" key="1">
    <citation type="submission" date="2021-03" db="EMBL/GenBank/DDBJ databases">
        <title>Genomic Encyclopedia of Type Strains, Phase IV (KMG-IV): sequencing the most valuable type-strain genomes for metagenomic binning, comparative biology and taxonomic classification.</title>
        <authorList>
            <person name="Goeker M."/>
        </authorList>
    </citation>
    <scope>NUCLEOTIDE SEQUENCE [LARGE SCALE GENOMIC DNA]</scope>
    <source>
        <strain evidence="2 3">DSM 12287</strain>
    </source>
</reference>
<evidence type="ECO:0000256" key="1">
    <source>
        <dbReference type="SAM" id="Phobius"/>
    </source>
</evidence>
<sequence length="171" mass="18673">MDFKTEAHVDEYIIDSEDTAVFAASDGELTYARPGADAAVSIPVSDAIHVEFDRDTSLHRHVFLGLFFLLVSLVLTVGTAVLVYQGQVETRTEIALVAFLSLFAVGGWNTTYDFLSHSNRDVIDVYITTEAETHVLCGEIGDAEFVDACGALIESDIPTTNRNPKLEAELD</sequence>
<comment type="caution">
    <text evidence="2">The sequence shown here is derived from an EMBL/GenBank/DDBJ whole genome shotgun (WGS) entry which is preliminary data.</text>
</comment>
<name>A0A8J7RT74_9EURY</name>
<feature type="transmembrane region" description="Helical" evidence="1">
    <location>
        <begin position="94"/>
        <end position="112"/>
    </location>
</feature>
<dbReference type="RefSeq" id="WP_209543116.1">
    <property type="nucleotide sequence ID" value="NZ_BAAADX010000003.1"/>
</dbReference>
<keyword evidence="1" id="KW-0472">Membrane</keyword>